<dbReference type="EMBL" id="KI925535">
    <property type="protein sequence ID" value="ETW49977.1"/>
    <property type="molecule type" value="Genomic_DNA"/>
</dbReference>
<comment type="subcellular location">
    <subcellularLocation>
        <location evidence="1">Membrane</location>
        <topology evidence="1">Single-pass membrane protein</topology>
    </subcellularLocation>
</comment>
<dbReference type="InterPro" id="IPR000008">
    <property type="entry name" value="C2_dom"/>
</dbReference>
<dbReference type="Gene3D" id="2.60.40.150">
    <property type="entry name" value="C2 domain"/>
    <property type="match status" value="2"/>
</dbReference>
<keyword evidence="2" id="KW-0812">Transmembrane</keyword>
<evidence type="ECO:0000313" key="8">
    <source>
        <dbReference type="EMBL" id="ETW49977.1"/>
    </source>
</evidence>
<evidence type="ECO:0000313" key="9">
    <source>
        <dbReference type="Proteomes" id="UP000030699"/>
    </source>
</evidence>
<dbReference type="AlphaFoldDB" id="A0A024WS28"/>
<feature type="region of interest" description="Disordered" evidence="6">
    <location>
        <begin position="321"/>
        <end position="431"/>
    </location>
</feature>
<evidence type="ECO:0000256" key="3">
    <source>
        <dbReference type="ARBA" id="ARBA00022737"/>
    </source>
</evidence>
<evidence type="ECO:0000256" key="6">
    <source>
        <dbReference type="SAM" id="MobiDB-lite"/>
    </source>
</evidence>
<dbReference type="CDD" id="cd04037">
    <property type="entry name" value="C2E_Ferlin"/>
    <property type="match status" value="1"/>
</dbReference>
<dbReference type="PROSITE" id="PS50004">
    <property type="entry name" value="C2"/>
    <property type="match status" value="2"/>
</dbReference>
<reference evidence="8 9" key="2">
    <citation type="submission" date="2013-02" db="EMBL/GenBank/DDBJ databases">
        <title>The Genome Sequence of Plasmodium falciparum MaliPS096_E11.</title>
        <authorList>
            <consortium name="The Broad Institute Genome Sequencing Platform"/>
            <consortium name="The Broad Institute Genome Sequencing Center for Infectious Disease"/>
            <person name="Neafsey D."/>
            <person name="Cheeseman I."/>
            <person name="Volkman S."/>
            <person name="Adams J."/>
            <person name="Walker B."/>
            <person name="Young S.K."/>
            <person name="Zeng Q."/>
            <person name="Gargeya S."/>
            <person name="Fitzgerald M."/>
            <person name="Haas B."/>
            <person name="Abouelleil A."/>
            <person name="Alvarado L."/>
            <person name="Arachchi H.M."/>
            <person name="Berlin A.M."/>
            <person name="Chapman S.B."/>
            <person name="Dewar J."/>
            <person name="Goldberg J."/>
            <person name="Griggs A."/>
            <person name="Gujja S."/>
            <person name="Hansen M."/>
            <person name="Howarth C."/>
            <person name="Imamovic A."/>
            <person name="Larimer J."/>
            <person name="McCowan C."/>
            <person name="Murphy C."/>
            <person name="Neiman D."/>
            <person name="Pearson M."/>
            <person name="Priest M."/>
            <person name="Roberts A."/>
            <person name="Saif S."/>
            <person name="Shea T."/>
            <person name="Sisk P."/>
            <person name="Sykes S."/>
            <person name="Wortman J."/>
            <person name="Nusbaum C."/>
            <person name="Birren B."/>
        </authorList>
    </citation>
    <scope>NUCLEOTIDE SEQUENCE [LARGE SCALE GENOMIC DNA]</scope>
    <source>
        <strain evidence="8 9">MaliPS096_E11</strain>
    </source>
</reference>
<evidence type="ECO:0000256" key="2">
    <source>
        <dbReference type="ARBA" id="ARBA00022692"/>
    </source>
</evidence>
<keyword evidence="4" id="KW-1133">Transmembrane helix</keyword>
<dbReference type="Pfam" id="PF00168">
    <property type="entry name" value="C2"/>
    <property type="match status" value="2"/>
</dbReference>
<protein>
    <recommendedName>
        <fullName evidence="7">C2 domain-containing protein</fullName>
    </recommendedName>
</protein>
<feature type="domain" description="C2" evidence="7">
    <location>
        <begin position="1"/>
        <end position="128"/>
    </location>
</feature>
<feature type="compositionally biased region" description="Low complexity" evidence="6">
    <location>
        <begin position="378"/>
        <end position="387"/>
    </location>
</feature>
<evidence type="ECO:0000256" key="4">
    <source>
        <dbReference type="ARBA" id="ARBA00022989"/>
    </source>
</evidence>
<feature type="domain" description="C2" evidence="7">
    <location>
        <begin position="165"/>
        <end position="286"/>
    </location>
</feature>
<evidence type="ECO:0000256" key="5">
    <source>
        <dbReference type="ARBA" id="ARBA00023136"/>
    </source>
</evidence>
<dbReference type="PANTHER" id="PTHR12546:SF33">
    <property type="entry name" value="SPERM VESICLE FUSION PROTEIN FER-1"/>
    <property type="match status" value="1"/>
</dbReference>
<dbReference type="Proteomes" id="UP000030699">
    <property type="component" value="Unassembled WGS sequence"/>
</dbReference>
<organism evidence="8 9">
    <name type="scientific">Plasmodium falciparum MaliPS096_E11</name>
    <dbReference type="NCBI Taxonomy" id="1036727"/>
    <lineage>
        <taxon>Eukaryota</taxon>
        <taxon>Sar</taxon>
        <taxon>Alveolata</taxon>
        <taxon>Apicomplexa</taxon>
        <taxon>Aconoidasida</taxon>
        <taxon>Haemosporida</taxon>
        <taxon>Plasmodiidae</taxon>
        <taxon>Plasmodium</taxon>
        <taxon>Plasmodium (Laverania)</taxon>
    </lineage>
</organism>
<dbReference type="GO" id="GO:0007009">
    <property type="term" value="P:plasma membrane organization"/>
    <property type="evidence" value="ECO:0007669"/>
    <property type="project" value="TreeGrafter"/>
</dbReference>
<dbReference type="GO" id="GO:0016020">
    <property type="term" value="C:membrane"/>
    <property type="evidence" value="ECO:0007669"/>
    <property type="project" value="UniProtKB-SubCell"/>
</dbReference>
<keyword evidence="5" id="KW-0472">Membrane</keyword>
<dbReference type="InterPro" id="IPR037721">
    <property type="entry name" value="Ferlin"/>
</dbReference>
<dbReference type="SUPFAM" id="SSF49562">
    <property type="entry name" value="C2 domain (Calcium/lipid-binding domain, CaLB)"/>
    <property type="match status" value="2"/>
</dbReference>
<dbReference type="InterPro" id="IPR035892">
    <property type="entry name" value="C2_domain_sf"/>
</dbReference>
<accession>A0A024WS28</accession>
<keyword evidence="3" id="KW-0677">Repeat</keyword>
<gene>
    <name evidence="8" type="ORF">PFMALIP_02010</name>
</gene>
<evidence type="ECO:0000259" key="7">
    <source>
        <dbReference type="PROSITE" id="PS50004"/>
    </source>
</evidence>
<feature type="compositionally biased region" description="Basic and acidic residues" evidence="6">
    <location>
        <begin position="359"/>
        <end position="376"/>
    </location>
</feature>
<feature type="compositionally biased region" description="Basic and acidic residues" evidence="6">
    <location>
        <begin position="399"/>
        <end position="410"/>
    </location>
</feature>
<reference evidence="8 9" key="1">
    <citation type="submission" date="2013-02" db="EMBL/GenBank/DDBJ databases">
        <title>The Genome Annotation of Plasmodium falciparum MaliPS096_E11.</title>
        <authorList>
            <consortium name="The Broad Institute Genome Sequencing Platform"/>
            <consortium name="The Broad Institute Genome Sequencing Center for Infectious Disease"/>
            <person name="Neafsey D."/>
            <person name="Hoffman S."/>
            <person name="Volkman S."/>
            <person name="Rosenthal P."/>
            <person name="Walker B."/>
            <person name="Young S.K."/>
            <person name="Zeng Q."/>
            <person name="Gargeya S."/>
            <person name="Fitzgerald M."/>
            <person name="Haas B."/>
            <person name="Abouelleil A."/>
            <person name="Allen A.W."/>
            <person name="Alvarado L."/>
            <person name="Arachchi H.M."/>
            <person name="Berlin A.M."/>
            <person name="Chapman S.B."/>
            <person name="Gainer-Dewar J."/>
            <person name="Goldberg J."/>
            <person name="Griggs A."/>
            <person name="Gujja S."/>
            <person name="Hansen M."/>
            <person name="Howarth C."/>
            <person name="Imamovic A."/>
            <person name="Ireland A."/>
            <person name="Larimer J."/>
            <person name="McCowan C."/>
            <person name="Murphy C."/>
            <person name="Pearson M."/>
            <person name="Poon T.W."/>
            <person name="Priest M."/>
            <person name="Roberts A."/>
            <person name="Saif S."/>
            <person name="Shea T."/>
            <person name="Sisk P."/>
            <person name="Sykes S."/>
            <person name="Wortman J."/>
            <person name="Nusbaum C."/>
            <person name="Birren B."/>
        </authorList>
    </citation>
    <scope>NUCLEOTIDE SEQUENCE [LARGE SCALE GENOMIC DNA]</scope>
    <source>
        <strain evidence="8 9">MaliPS096_E11</strain>
    </source>
</reference>
<evidence type="ECO:0000256" key="1">
    <source>
        <dbReference type="ARBA" id="ARBA00004167"/>
    </source>
</evidence>
<sequence length="638" mass="75091">MIKKCDDLVREYRLTRNLVVRAYIIQARGLNPPSGATDITTYIWIKNSNDMTNIPGGLSHNIKDTGHTKKQGYKPEFNRCYQLLCSFPDESIVQVCIMNQGSLSDEIIGYTYIDMEDRYFNQKIRQLMIDDLMPIELRSLKLENSTISHGSLRCWFEIFNEEFAQLNPIKVLCSNEPDDYQLRLVIWKVNNAAMDDNSTISLFVRCIYTDEDREDIRDTDTHYNSKDGKGIFNWRFVYNIKIPTNATNIKIQIHNYALLSSNEPIGEATLDLSAHFYRARKKKGYYPIPRFWLSCKHPAHKNKVRGNVEIEGSILIKSEAELDPVGNGRDEPNKDPYLPPVTENRTYVDWDNSYDDEKDNSYDGDDKSGHYYHTWEDNNNNNNNNNNVTSDHTCKHKNEHNNNKKEDEKRKREKKNTYTTNHDKRENNNTHINNNYKHVIDIKKKKRKKNIKKYINNEYVPYNDPDFSNVRIEETLEHVCFKINDLTKKENTYIYYNDEQETLCDSISSEKRKKLKDIHFFKGGKHDDKEKKSTIIDGKQPTTIYGFNEDMLNFQLSLADDDEQEEIQRDEMLYEYEVDMNTDDLPYLRATIFRCTDSGVPEAVGYLKYICNVYDEKTMCMDCSGCYRNWDIFPHIFV</sequence>
<name>A0A024WS28_PLAFA</name>
<proteinExistence type="predicted"/>
<dbReference type="PANTHER" id="PTHR12546">
    <property type="entry name" value="FER-1-LIKE"/>
    <property type="match status" value="1"/>
</dbReference>
<dbReference type="InterPro" id="IPR037724">
    <property type="entry name" value="C2E_Ferlin"/>
</dbReference>